<evidence type="ECO:0008006" key="3">
    <source>
        <dbReference type="Google" id="ProtNLM"/>
    </source>
</evidence>
<dbReference type="EMBL" id="CP015641">
    <property type="protein sequence ID" value="ANF23664.1"/>
    <property type="molecule type" value="Genomic_DNA"/>
</dbReference>
<gene>
    <name evidence="1" type="ORF">PS273GM_00155</name>
</gene>
<proteinExistence type="predicted"/>
<dbReference type="InterPro" id="IPR032774">
    <property type="entry name" value="WG_beta_rep"/>
</dbReference>
<accession>A0A172WJN2</accession>
<dbReference type="PANTHER" id="PTHR37841">
    <property type="entry name" value="GLR2918 PROTEIN"/>
    <property type="match status" value="1"/>
</dbReference>
<name>A0A172WJN2_STUST</name>
<reference evidence="1 2" key="1">
    <citation type="submission" date="2016-05" db="EMBL/GenBank/DDBJ databases">
        <title>Genome sequence of Pseudomonas stutzeri 273 and identification of the exopolysaccharide biosynthesis locus.</title>
        <authorList>
            <person name="Wu S."/>
            <person name="Sun C."/>
        </authorList>
    </citation>
    <scope>NUCLEOTIDE SEQUENCE [LARGE SCALE GENOMIC DNA]</scope>
    <source>
        <strain evidence="1 2">273</strain>
    </source>
</reference>
<dbReference type="Proteomes" id="UP000077787">
    <property type="component" value="Chromosome"/>
</dbReference>
<protein>
    <recommendedName>
        <fullName evidence="3">WG repeat-containing protein</fullName>
    </recommendedName>
</protein>
<sequence>MKDNRGAVVVPAKYDLEPQFSEGLGRVRLNKKWGLINHAGEAITPPIYNKIDPQSEGLIGACLGTWPNSQCGYLDQTGQTIIPFAYTSVDFFRKEQDGMAKVEKNKKHGAIRRDGSEAIPIIYDKSLIIEDGYALVTINGRSGILRTSGKEVLKPIYDAIAYDTWGGKLVNKGIFTVASGGKWGFVNTRGDVVADFKYDKRAFFGRHYAIVSRDGERFRLNRNGEEEPLDLSTLPIPY</sequence>
<dbReference type="Pfam" id="PF14903">
    <property type="entry name" value="WG_beta_rep"/>
    <property type="match status" value="4"/>
</dbReference>
<organism evidence="1 2">
    <name type="scientific">Stutzerimonas stutzeri</name>
    <name type="common">Pseudomonas stutzeri</name>
    <dbReference type="NCBI Taxonomy" id="316"/>
    <lineage>
        <taxon>Bacteria</taxon>
        <taxon>Pseudomonadati</taxon>
        <taxon>Pseudomonadota</taxon>
        <taxon>Gammaproteobacteria</taxon>
        <taxon>Pseudomonadales</taxon>
        <taxon>Pseudomonadaceae</taxon>
        <taxon>Stutzerimonas</taxon>
    </lineage>
</organism>
<evidence type="ECO:0000313" key="1">
    <source>
        <dbReference type="EMBL" id="ANF23664.1"/>
    </source>
</evidence>
<dbReference type="PANTHER" id="PTHR37841:SF1">
    <property type="entry name" value="DUF3298 DOMAIN-CONTAINING PROTEIN"/>
    <property type="match status" value="1"/>
</dbReference>
<dbReference type="AlphaFoldDB" id="A0A172WJN2"/>
<dbReference type="SUPFAM" id="SSF69360">
    <property type="entry name" value="Cell wall binding repeat"/>
    <property type="match status" value="1"/>
</dbReference>
<evidence type="ECO:0000313" key="2">
    <source>
        <dbReference type="Proteomes" id="UP000077787"/>
    </source>
</evidence>